<feature type="compositionally biased region" description="Polar residues" evidence="1">
    <location>
        <begin position="781"/>
        <end position="806"/>
    </location>
</feature>
<feature type="compositionally biased region" description="Basic and acidic residues" evidence="1">
    <location>
        <begin position="841"/>
        <end position="854"/>
    </location>
</feature>
<feature type="compositionally biased region" description="Basic and acidic residues" evidence="1">
    <location>
        <begin position="529"/>
        <end position="686"/>
    </location>
</feature>
<reference evidence="2 3" key="1">
    <citation type="submission" date="2019-10" db="EMBL/GenBank/DDBJ databases">
        <title>Assembly and Annotation for the nematode Trichostrongylus colubriformis.</title>
        <authorList>
            <person name="Martin J."/>
        </authorList>
    </citation>
    <scope>NUCLEOTIDE SEQUENCE [LARGE SCALE GENOMIC DNA]</scope>
    <source>
        <strain evidence="2">G859</strain>
        <tissue evidence="2">Whole worm</tissue>
    </source>
</reference>
<feature type="region of interest" description="Disordered" evidence="1">
    <location>
        <begin position="284"/>
        <end position="909"/>
    </location>
</feature>
<feature type="compositionally biased region" description="Basic and acidic residues" evidence="1">
    <location>
        <begin position="807"/>
        <end position="821"/>
    </location>
</feature>
<feature type="compositionally biased region" description="Low complexity" evidence="1">
    <location>
        <begin position="426"/>
        <end position="437"/>
    </location>
</feature>
<sequence>MTAVMPTDDYLASLNIPQCSFDYDDEDQLRIHLMCAMLCSPKQVEDDGTVRADLVNKNAEEVTGGFMDLYTIGRRATRDDETEFKKITKNLERLFQHPMFSKIVEMDGQAKFHPVPPESIRRIYDRILRGGRVARRRDEQKESQKEREANQPEAVYKSKVACNFLMELIEKERDRRGLFMVEWQSIQKRYYEMVTDPDSEDRELMNTYAEKYGMDFSMPSLNSEVIKKWTGRSQVVKGLAMPLFHPVHYEMKGNILFVGFNNDAVLYKDEELERDREAWLAGDRPKERRYERERPKPVERERGNELEGVVPLRSRQAQTNRVQPLLTPDPSQSSPFATKAQPEQMYRQQWKPERPQTYASDEPQYIPTSAPPQADYSDSGSDSIDPINETGVFTDDEERPMKDKANVTQERKFQATNEWGSKEATSSPKSKSNSHVSHQVKPDDADRRQSPMMRKPANISDMLQPRANKWDITGGEDPEIMKPTARYASSASPHAPATTDSSFVQAPSPASAPRHRSAFEACKSFTGIQERDSELKPPRERSTPVDYETRSKGLYERRRNADVQQDRYDHRGNSDVQQDRYDRGGRDDFQQDRHDRRGNSDVQNDRYDRRGNDNQQDRYDRRGNDDQQDRYGHRGNDDQQDRYDRQGNDDHQDRYDRRGNSDVRQDRYDRRGNSDVQQERYDHRGNPDVQQDWYGGRENAGVRHDRHGRRGNADVQQDFCDRGGSPGFQQEDGYRRNGSSVRPYKEASGRDSRFRNERNVRSSETDGRYDYNDRDARDYSNSRNSSFIPENGRSSIQPGSAANESIFNRRIDESCIRRESSRMSSRNTTTRERSPVTSQRFDYRGSNDPPEGRRPNGNTGSKQDVSRDHDQRNNRNNSVEPDHPNHSSRDAESGIRASGFTSRQDSRQPSIQNLVGGVDAMSHLLGLHKAQSPMPTLEMDEQVCLFMIGCYAYMHRNTSVSGFRPLDAVLNLFPGTRSTDYWVQKIRAHLPNVELVPFQETFVVVWKEGAGSS</sequence>
<dbReference type="EMBL" id="WIXE01013472">
    <property type="protein sequence ID" value="KAK5975085.1"/>
    <property type="molecule type" value="Genomic_DNA"/>
</dbReference>
<feature type="compositionally biased region" description="Basic and acidic residues" evidence="1">
    <location>
        <begin position="880"/>
        <end position="893"/>
    </location>
</feature>
<feature type="compositionally biased region" description="Basic and acidic residues" evidence="1">
    <location>
        <begin position="399"/>
        <end position="413"/>
    </location>
</feature>
<proteinExistence type="predicted"/>
<feature type="compositionally biased region" description="Basic and acidic residues" evidence="1">
    <location>
        <begin position="864"/>
        <end position="873"/>
    </location>
</feature>
<dbReference type="AlphaFoldDB" id="A0AAN8FRK3"/>
<evidence type="ECO:0000256" key="1">
    <source>
        <dbReference type="SAM" id="MobiDB-lite"/>
    </source>
</evidence>
<feature type="compositionally biased region" description="Polar residues" evidence="1">
    <location>
        <begin position="899"/>
        <end position="909"/>
    </location>
</feature>
<dbReference type="Proteomes" id="UP001331761">
    <property type="component" value="Unassembled WGS sequence"/>
</dbReference>
<accession>A0AAN8FRK3</accession>
<feature type="compositionally biased region" description="Basic and acidic residues" evidence="1">
    <location>
        <begin position="284"/>
        <end position="305"/>
    </location>
</feature>
<gene>
    <name evidence="2" type="ORF">GCK32_007764</name>
</gene>
<name>A0AAN8FRK3_TRICO</name>
<protein>
    <submittedName>
        <fullName evidence="2">Uncharacterized protein</fullName>
    </submittedName>
</protein>
<feature type="compositionally biased region" description="Polar residues" evidence="1">
    <location>
        <begin position="414"/>
        <end position="425"/>
    </location>
</feature>
<organism evidence="2 3">
    <name type="scientific">Trichostrongylus colubriformis</name>
    <name type="common">Black scour worm</name>
    <dbReference type="NCBI Taxonomy" id="6319"/>
    <lineage>
        <taxon>Eukaryota</taxon>
        <taxon>Metazoa</taxon>
        <taxon>Ecdysozoa</taxon>
        <taxon>Nematoda</taxon>
        <taxon>Chromadorea</taxon>
        <taxon>Rhabditida</taxon>
        <taxon>Rhabditina</taxon>
        <taxon>Rhabditomorpha</taxon>
        <taxon>Strongyloidea</taxon>
        <taxon>Trichostrongylidae</taxon>
        <taxon>Trichostrongylus</taxon>
    </lineage>
</organism>
<feature type="compositionally biased region" description="Basic and acidic residues" evidence="1">
    <location>
        <begin position="743"/>
        <end position="780"/>
    </location>
</feature>
<evidence type="ECO:0000313" key="2">
    <source>
        <dbReference type="EMBL" id="KAK5975085.1"/>
    </source>
</evidence>
<evidence type="ECO:0000313" key="3">
    <source>
        <dbReference type="Proteomes" id="UP001331761"/>
    </source>
</evidence>
<feature type="compositionally biased region" description="Low complexity" evidence="1">
    <location>
        <begin position="485"/>
        <end position="502"/>
    </location>
</feature>
<feature type="compositionally biased region" description="Basic and acidic residues" evidence="1">
    <location>
        <begin position="440"/>
        <end position="449"/>
    </location>
</feature>
<comment type="caution">
    <text evidence="2">The sequence shown here is derived from an EMBL/GenBank/DDBJ whole genome shotgun (WGS) entry which is preliminary data.</text>
</comment>
<keyword evidence="3" id="KW-1185">Reference proteome</keyword>